<dbReference type="OrthoDB" id="3946009at2759"/>
<dbReference type="AlphaFoldDB" id="A0A8E2JSY5"/>
<feature type="region of interest" description="Disordered" evidence="1">
    <location>
        <begin position="272"/>
        <end position="326"/>
    </location>
</feature>
<proteinExistence type="predicted"/>
<feature type="compositionally biased region" description="Basic and acidic residues" evidence="1">
    <location>
        <begin position="294"/>
        <end position="312"/>
    </location>
</feature>
<reference evidence="2 3" key="1">
    <citation type="journal article" date="2016" name="Nat. Commun.">
        <title>Ectomycorrhizal ecology is imprinted in the genome of the dominant symbiotic fungus Cenococcum geophilum.</title>
        <authorList>
            <consortium name="DOE Joint Genome Institute"/>
            <person name="Peter M."/>
            <person name="Kohler A."/>
            <person name="Ohm R.A."/>
            <person name="Kuo A."/>
            <person name="Krutzmann J."/>
            <person name="Morin E."/>
            <person name="Arend M."/>
            <person name="Barry K.W."/>
            <person name="Binder M."/>
            <person name="Choi C."/>
            <person name="Clum A."/>
            <person name="Copeland A."/>
            <person name="Grisel N."/>
            <person name="Haridas S."/>
            <person name="Kipfer T."/>
            <person name="LaButti K."/>
            <person name="Lindquist E."/>
            <person name="Lipzen A."/>
            <person name="Maire R."/>
            <person name="Meier B."/>
            <person name="Mihaltcheva S."/>
            <person name="Molinier V."/>
            <person name="Murat C."/>
            <person name="Poggeler S."/>
            <person name="Quandt C.A."/>
            <person name="Sperisen C."/>
            <person name="Tritt A."/>
            <person name="Tisserant E."/>
            <person name="Crous P.W."/>
            <person name="Henrissat B."/>
            <person name="Nehls U."/>
            <person name="Egli S."/>
            <person name="Spatafora J.W."/>
            <person name="Grigoriev I.V."/>
            <person name="Martin F.M."/>
        </authorList>
    </citation>
    <scope>NUCLEOTIDE SEQUENCE [LARGE SCALE GENOMIC DNA]</scope>
    <source>
        <strain evidence="2 3">CBS 207.34</strain>
    </source>
</reference>
<feature type="region of interest" description="Disordered" evidence="1">
    <location>
        <begin position="454"/>
        <end position="503"/>
    </location>
</feature>
<organism evidence="2 3">
    <name type="scientific">Glonium stellatum</name>
    <dbReference type="NCBI Taxonomy" id="574774"/>
    <lineage>
        <taxon>Eukaryota</taxon>
        <taxon>Fungi</taxon>
        <taxon>Dikarya</taxon>
        <taxon>Ascomycota</taxon>
        <taxon>Pezizomycotina</taxon>
        <taxon>Dothideomycetes</taxon>
        <taxon>Pleosporomycetidae</taxon>
        <taxon>Gloniales</taxon>
        <taxon>Gloniaceae</taxon>
        <taxon>Glonium</taxon>
    </lineage>
</organism>
<feature type="compositionally biased region" description="Polar residues" evidence="1">
    <location>
        <begin position="454"/>
        <end position="472"/>
    </location>
</feature>
<evidence type="ECO:0000313" key="3">
    <source>
        <dbReference type="Proteomes" id="UP000250140"/>
    </source>
</evidence>
<accession>A0A8E2JSY5</accession>
<protein>
    <submittedName>
        <fullName evidence="2">Uncharacterized protein</fullName>
    </submittedName>
</protein>
<name>A0A8E2JSY5_9PEZI</name>
<feature type="region of interest" description="Disordered" evidence="1">
    <location>
        <begin position="347"/>
        <end position="418"/>
    </location>
</feature>
<sequence>MTDIATKLRAALAEEEPAKVLIEPSLIQSVNEVLELVHQAKSKSKSFAKEITFKVDIKETGISKTNLSRIRKSQPSHEVTSFLAEVQAGIVAFWNPQFQEIYTDEQKHFLKLPLNHTLFICLVLEKNEIHHKILRRFARVVLSKLSQNGYTAASIAQDFHRIGLKNETPLEKFTQQIEAFIIGGGKYLLIADALGGPGALFFLPSEIGNMVWEKDFSKKGSNHDESIQALKVAGVHDSSKDYHTLAQSLIEEGINATVTVAQRAISWISKAPKRGPQGVERLEGKRPRYQRSSSESRGDKAGLALQDKERTIPAEQGDGTTRQGQHLRVPSVAEPVPTFQQAAPTLHTQESHGYTTINSTGNPENNPHSLPPGHRDNIAQLFDSSHPLDQRSTPHDAFEQTKTIGSDGPCSENQGDATQSLPQFQMGIIAGHGNLCVPVNAAQQKAHYEDTVISSDTENGSGSFLSNPSTPLTDAESCLATPDNGMSRESSTLTQNEVPSPPGLLTDFDPQYNLFDDFLLTSFEPQYNFFGTFDFTNLNIEQP</sequence>
<feature type="compositionally biased region" description="Polar residues" evidence="1">
    <location>
        <begin position="347"/>
        <end position="368"/>
    </location>
</feature>
<evidence type="ECO:0000256" key="1">
    <source>
        <dbReference type="SAM" id="MobiDB-lite"/>
    </source>
</evidence>
<evidence type="ECO:0000313" key="2">
    <source>
        <dbReference type="EMBL" id="OCL08313.1"/>
    </source>
</evidence>
<feature type="compositionally biased region" description="Basic and acidic residues" evidence="1">
    <location>
        <begin position="386"/>
        <end position="399"/>
    </location>
</feature>
<keyword evidence="3" id="KW-1185">Reference proteome</keyword>
<gene>
    <name evidence="2" type="ORF">AOQ84DRAFT_376884</name>
</gene>
<dbReference type="EMBL" id="KV749678">
    <property type="protein sequence ID" value="OCL08313.1"/>
    <property type="molecule type" value="Genomic_DNA"/>
</dbReference>
<dbReference type="Proteomes" id="UP000250140">
    <property type="component" value="Unassembled WGS sequence"/>
</dbReference>
<feature type="compositionally biased region" description="Polar residues" evidence="1">
    <location>
        <begin position="487"/>
        <end position="498"/>
    </location>
</feature>